<evidence type="ECO:0000256" key="2">
    <source>
        <dbReference type="ARBA" id="ARBA00023155"/>
    </source>
</evidence>
<organism evidence="8 9">
    <name type="scientific">Caulochytrium protostelioides</name>
    <dbReference type="NCBI Taxonomy" id="1555241"/>
    <lineage>
        <taxon>Eukaryota</taxon>
        <taxon>Fungi</taxon>
        <taxon>Fungi incertae sedis</taxon>
        <taxon>Chytridiomycota</taxon>
        <taxon>Chytridiomycota incertae sedis</taxon>
        <taxon>Chytridiomycetes</taxon>
        <taxon>Caulochytriales</taxon>
        <taxon>Caulochytriaceae</taxon>
        <taxon>Caulochytrium</taxon>
    </lineage>
</organism>
<dbReference type="SUPFAM" id="SSF46689">
    <property type="entry name" value="Homeodomain-like"/>
    <property type="match status" value="1"/>
</dbReference>
<evidence type="ECO:0000256" key="6">
    <source>
        <dbReference type="SAM" id="MobiDB-lite"/>
    </source>
</evidence>
<dbReference type="CDD" id="cd00086">
    <property type="entry name" value="homeodomain"/>
    <property type="match status" value="1"/>
</dbReference>
<dbReference type="InterPro" id="IPR001356">
    <property type="entry name" value="HD"/>
</dbReference>
<dbReference type="OrthoDB" id="6159439at2759"/>
<proteinExistence type="predicted"/>
<keyword evidence="1 4" id="KW-0238">DNA-binding</keyword>
<feature type="region of interest" description="Disordered" evidence="6">
    <location>
        <begin position="1"/>
        <end position="65"/>
    </location>
</feature>
<evidence type="ECO:0000256" key="3">
    <source>
        <dbReference type="ARBA" id="ARBA00023242"/>
    </source>
</evidence>
<feature type="domain" description="Homeobox" evidence="7">
    <location>
        <begin position="69"/>
        <end position="129"/>
    </location>
</feature>
<dbReference type="PROSITE" id="PS50071">
    <property type="entry name" value="HOMEOBOX_2"/>
    <property type="match status" value="1"/>
</dbReference>
<evidence type="ECO:0000256" key="5">
    <source>
        <dbReference type="RuleBase" id="RU000682"/>
    </source>
</evidence>
<dbReference type="SMART" id="SM00389">
    <property type="entry name" value="HOX"/>
    <property type="match status" value="1"/>
</dbReference>
<feature type="compositionally biased region" description="Low complexity" evidence="6">
    <location>
        <begin position="11"/>
        <end position="34"/>
    </location>
</feature>
<dbReference type="Gene3D" id="1.10.10.60">
    <property type="entry name" value="Homeodomain-like"/>
    <property type="match status" value="1"/>
</dbReference>
<dbReference type="PROSITE" id="PS00027">
    <property type="entry name" value="HOMEOBOX_1"/>
    <property type="match status" value="1"/>
</dbReference>
<reference evidence="9" key="1">
    <citation type="journal article" date="2018" name="Nat. Microbiol.">
        <title>Leveraging single-cell genomics to expand the fungal tree of life.</title>
        <authorList>
            <person name="Ahrendt S.R."/>
            <person name="Quandt C.A."/>
            <person name="Ciobanu D."/>
            <person name="Clum A."/>
            <person name="Salamov A."/>
            <person name="Andreopoulos B."/>
            <person name="Cheng J.F."/>
            <person name="Woyke T."/>
            <person name="Pelin A."/>
            <person name="Henrissat B."/>
            <person name="Reynolds N.K."/>
            <person name="Benny G.L."/>
            <person name="Smith M.E."/>
            <person name="James T.Y."/>
            <person name="Grigoriev I.V."/>
        </authorList>
    </citation>
    <scope>NUCLEOTIDE SEQUENCE [LARGE SCALE GENOMIC DNA]</scope>
    <source>
        <strain evidence="9">ATCC 52028</strain>
    </source>
</reference>
<evidence type="ECO:0000259" key="7">
    <source>
        <dbReference type="PROSITE" id="PS50071"/>
    </source>
</evidence>
<name>A0A4P9XF05_9FUNG</name>
<sequence>MASSAMSDHVATSSPAARPALAASLSTTPLPSSSKQPDAAKSKPRAGGGGGLLVPTRRRPRHSYSFDPVVRARTRRRFQPAQVAVMLRAYQRNPRSGRDVWEALSAETGMTPQDVKIWFQNRRAKENRERGSAAAAAAATAASAPTSASVSAAVGLPDAAPSGGASARSSVTQADLAVTSQRTAEAIEALLCFSTPMADDHVRHVPYAASNYATRTAPMPMPMPMPISSEHLGAAAADRGAPKPVLPLTIPPALPLHPASSAASFSPGHQLPSPSSPGKTPRSSDAGVASPLHAAAMPPPLLPAWSSWSTASTASSPYGYVPTRPLRAATPPPPSLPPINAFLPSPKSASMETLPALDAYCEYRPQKAPVTPLTRPFHGGHRPWPLAAIDPWSSASTLDAGRAMRGPTASSYASYESIGNLTASSSDSGMSSLFSTSMLGSSLLDMDGPLDPLQSIIRAPYASLPTSTGTGTSASSRGKAIPPVASLLPSDGTGLLSGISSLGLDYGFPAGPTRAGASMHPAALPPLAAGPPLRPYF</sequence>
<accession>A0A4P9XF05</accession>
<keyword evidence="2 4" id="KW-0371">Homeobox</keyword>
<dbReference type="GO" id="GO:0005634">
    <property type="term" value="C:nucleus"/>
    <property type="evidence" value="ECO:0007669"/>
    <property type="project" value="UniProtKB-SubCell"/>
</dbReference>
<gene>
    <name evidence="8" type="ORF">CXG81DRAFT_16418</name>
</gene>
<feature type="DNA-binding region" description="Homeobox" evidence="4">
    <location>
        <begin position="71"/>
        <end position="130"/>
    </location>
</feature>
<dbReference type="Pfam" id="PF00046">
    <property type="entry name" value="Homeodomain"/>
    <property type="match status" value="1"/>
</dbReference>
<comment type="subcellular location">
    <subcellularLocation>
        <location evidence="4 5">Nucleus</location>
    </subcellularLocation>
</comment>
<dbReference type="GO" id="GO:0000981">
    <property type="term" value="F:DNA-binding transcription factor activity, RNA polymerase II-specific"/>
    <property type="evidence" value="ECO:0007669"/>
    <property type="project" value="InterPro"/>
</dbReference>
<evidence type="ECO:0000313" key="9">
    <source>
        <dbReference type="Proteomes" id="UP000274922"/>
    </source>
</evidence>
<dbReference type="AlphaFoldDB" id="A0A4P9XF05"/>
<evidence type="ECO:0000256" key="1">
    <source>
        <dbReference type="ARBA" id="ARBA00023125"/>
    </source>
</evidence>
<dbReference type="Proteomes" id="UP000274922">
    <property type="component" value="Unassembled WGS sequence"/>
</dbReference>
<dbReference type="InterPro" id="IPR017970">
    <property type="entry name" value="Homeobox_CS"/>
</dbReference>
<dbReference type="InterPro" id="IPR009057">
    <property type="entry name" value="Homeodomain-like_sf"/>
</dbReference>
<evidence type="ECO:0000313" key="8">
    <source>
        <dbReference type="EMBL" id="RKP04134.1"/>
    </source>
</evidence>
<feature type="compositionally biased region" description="Polar residues" evidence="6">
    <location>
        <begin position="272"/>
        <end position="283"/>
    </location>
</feature>
<dbReference type="GO" id="GO:0003677">
    <property type="term" value="F:DNA binding"/>
    <property type="evidence" value="ECO:0007669"/>
    <property type="project" value="UniProtKB-UniRule"/>
</dbReference>
<dbReference type="EMBL" id="ML014113">
    <property type="protein sequence ID" value="RKP04134.1"/>
    <property type="molecule type" value="Genomic_DNA"/>
</dbReference>
<protein>
    <recommendedName>
        <fullName evidence="7">Homeobox domain-containing protein</fullName>
    </recommendedName>
</protein>
<dbReference type="STRING" id="1555241.A0A4P9XF05"/>
<keyword evidence="3 4" id="KW-0539">Nucleus</keyword>
<evidence type="ECO:0000256" key="4">
    <source>
        <dbReference type="PROSITE-ProRule" id="PRU00108"/>
    </source>
</evidence>
<keyword evidence="9" id="KW-1185">Reference proteome</keyword>
<feature type="region of interest" description="Disordered" evidence="6">
    <location>
        <begin position="259"/>
        <end position="292"/>
    </location>
</feature>